<dbReference type="GO" id="GO:0005524">
    <property type="term" value="F:ATP binding"/>
    <property type="evidence" value="ECO:0007669"/>
    <property type="project" value="UniProtKB-KW"/>
</dbReference>
<dbReference type="InterPro" id="IPR049730">
    <property type="entry name" value="SNF2/RAD54-like_C"/>
</dbReference>
<evidence type="ECO:0000259" key="20">
    <source>
        <dbReference type="PROSITE" id="PS51194"/>
    </source>
</evidence>
<evidence type="ECO:0000313" key="21">
    <source>
        <dbReference type="Ensembl" id="ENSCCRP00020104163.1"/>
    </source>
</evidence>
<dbReference type="Gene3D" id="3.40.50.300">
    <property type="entry name" value="P-loop containing nucleotide triphosphate hydrolases"/>
    <property type="match status" value="1"/>
</dbReference>
<dbReference type="GO" id="GO:0005721">
    <property type="term" value="C:pericentric heterochromatin"/>
    <property type="evidence" value="ECO:0007669"/>
    <property type="project" value="TreeGrafter"/>
</dbReference>
<keyword evidence="13" id="KW-0804">Transcription</keyword>
<dbReference type="Proteomes" id="UP000694701">
    <property type="component" value="Unplaced"/>
</dbReference>
<evidence type="ECO:0000259" key="19">
    <source>
        <dbReference type="PROSITE" id="PS51192"/>
    </source>
</evidence>
<dbReference type="GO" id="GO:0044027">
    <property type="term" value="P:negative regulation of gene expression via chromosomal CpG island methylation"/>
    <property type="evidence" value="ECO:0007669"/>
    <property type="project" value="TreeGrafter"/>
</dbReference>
<dbReference type="InterPro" id="IPR000330">
    <property type="entry name" value="SNF2_N"/>
</dbReference>
<evidence type="ECO:0000256" key="15">
    <source>
        <dbReference type="ARBA" id="ARBA00023306"/>
    </source>
</evidence>
<evidence type="ECO:0000256" key="17">
    <source>
        <dbReference type="ARBA" id="ARBA00081399"/>
    </source>
</evidence>
<evidence type="ECO:0000256" key="1">
    <source>
        <dbReference type="ARBA" id="ARBA00004123"/>
    </source>
</evidence>
<dbReference type="GO" id="GO:0016787">
    <property type="term" value="F:hydrolase activity"/>
    <property type="evidence" value="ECO:0007669"/>
    <property type="project" value="UniProtKB-KW"/>
</dbReference>
<evidence type="ECO:0000256" key="14">
    <source>
        <dbReference type="ARBA" id="ARBA00023242"/>
    </source>
</evidence>
<name>A0A8C2K636_CYPCA</name>
<keyword evidence="7" id="KW-0498">Mitosis</keyword>
<dbReference type="FunFam" id="3.40.50.300:FF:000577">
    <property type="entry name" value="lymphoid-specific helicase isoform X1"/>
    <property type="match status" value="1"/>
</dbReference>
<keyword evidence="10" id="KW-0067">ATP-binding</keyword>
<keyword evidence="9" id="KW-0347">Helicase</keyword>
<keyword evidence="14" id="KW-0539">Nucleus</keyword>
<evidence type="ECO:0000256" key="12">
    <source>
        <dbReference type="ARBA" id="ARBA00023054"/>
    </source>
</evidence>
<dbReference type="GO" id="GO:0046651">
    <property type="term" value="P:lymphocyte proliferation"/>
    <property type="evidence" value="ECO:0007669"/>
    <property type="project" value="TreeGrafter"/>
</dbReference>
<reference evidence="21" key="1">
    <citation type="submission" date="2025-08" db="UniProtKB">
        <authorList>
            <consortium name="Ensembl"/>
        </authorList>
    </citation>
    <scope>IDENTIFICATION</scope>
</reference>
<dbReference type="AlphaFoldDB" id="A0A8C2K636"/>
<evidence type="ECO:0000256" key="7">
    <source>
        <dbReference type="ARBA" id="ARBA00022776"/>
    </source>
</evidence>
<evidence type="ECO:0000256" key="3">
    <source>
        <dbReference type="ARBA" id="ARBA00022473"/>
    </source>
</evidence>
<evidence type="ECO:0000256" key="16">
    <source>
        <dbReference type="ARBA" id="ARBA00053349"/>
    </source>
</evidence>
<dbReference type="InterPro" id="IPR001650">
    <property type="entry name" value="Helicase_C-like"/>
</dbReference>
<sequence length="814" mass="93606">MEENTTGRAEVFTVTLHDGRPACASPCSLQFNFSNLLHITEKSQHGEIVITKEMEEEEKHLEEEGEKKEREMMEEARQSREKDSQEMRFRRLQHLLEKSNIYSKFLLTKMEQQQQDVSIVFERQERAVTLGVLLLDLISFLKEAHSSVKLEAEDIEKMSDTNSDIKGRLSEALRENSKQMLDPERTVNGQPVPAQQPKLFTGGVMRWYQVEGIEWLRMLWENGINGILADEMGLGKTIQCIAHIAMMVEKKVLGPFLVVAPLSTLPNWISEFKRFTPEVSVLLYHGPQKERMDLVKKIRQAQGPLKMCPVVVTSFEIAMRDRKLLQRFHWNYMIVDEGHRIKNLNCRLVQELKMLMTDNKLLLTGTPLQNNLSELWSLLNFLLPDVFDDLKSFESWFDISTITSDAENIVANEREQNILHMLHQILTPFLLRRLKSDVTLEVPPKKEIVVYAPLTNKQEAFYMAIVNKTIAKLLGQEKVIIAGGVGRPKRRTRKVVDYSESNTDSMKDLERYLEKVQKDMEMVDVSMPVDAQVNLKLQNILMLLKRCCNHAYLIEYPLDPATGEFKIDEQLVEASGKFLILDRMLPALKKRGHKVLIFSQMTSILDILMDYCYLRGYEYSRLDGSMSYTDRDENMKKFSSDPEVFLFLLSTRAGGLGINLTAADTVIIFDSDWNPQADLQAQDRCHRIGQTKPVMVYRLITANTIDEKILERASAKRKLEKMVIHKNKFKGSKAELKQTKSCVDVNELVELLKSRDYDGAVKGTNGKVISDKDLEILLDRSDLMNQAKKRVKREKDGVFKVIETKDDSGDISLS</sequence>
<dbReference type="SMART" id="SM00487">
    <property type="entry name" value="DEXDc"/>
    <property type="match status" value="1"/>
</dbReference>
<keyword evidence="8" id="KW-0378">Hydrolase</keyword>
<keyword evidence="15" id="KW-0131">Cell cycle</keyword>
<accession>A0A8C2K636</accession>
<evidence type="ECO:0000256" key="4">
    <source>
        <dbReference type="ARBA" id="ARBA00022553"/>
    </source>
</evidence>
<evidence type="ECO:0000313" key="22">
    <source>
        <dbReference type="Proteomes" id="UP000694701"/>
    </source>
</evidence>
<comment type="subcellular location">
    <subcellularLocation>
        <location evidence="1">Nucleus</location>
    </subcellularLocation>
</comment>
<dbReference type="GO" id="GO:0005634">
    <property type="term" value="C:nucleus"/>
    <property type="evidence" value="ECO:0007669"/>
    <property type="project" value="UniProtKB-SubCell"/>
</dbReference>
<dbReference type="InterPro" id="IPR027417">
    <property type="entry name" value="P-loop_NTPase"/>
</dbReference>
<proteinExistence type="inferred from homology"/>
<dbReference type="PANTHER" id="PTHR47161">
    <property type="entry name" value="LYMPHOID-SPECIFIC HELICASE"/>
    <property type="match status" value="1"/>
</dbReference>
<dbReference type="PROSITE" id="PS51194">
    <property type="entry name" value="HELICASE_CTER"/>
    <property type="match status" value="1"/>
</dbReference>
<evidence type="ECO:0000256" key="10">
    <source>
        <dbReference type="ARBA" id="ARBA00022840"/>
    </source>
</evidence>
<feature type="domain" description="Helicase C-terminal" evidence="20">
    <location>
        <begin position="580"/>
        <end position="730"/>
    </location>
</feature>
<dbReference type="GO" id="GO:0006346">
    <property type="term" value="P:DNA methylation-dependent constitutive heterochromatin formation"/>
    <property type="evidence" value="ECO:0007669"/>
    <property type="project" value="TreeGrafter"/>
</dbReference>
<dbReference type="CDD" id="cd18009">
    <property type="entry name" value="DEXHc_HELLS_SMARCA6"/>
    <property type="match status" value="1"/>
</dbReference>
<dbReference type="GO" id="GO:0031508">
    <property type="term" value="P:pericentric heterochromatin formation"/>
    <property type="evidence" value="ECO:0007669"/>
    <property type="project" value="TreeGrafter"/>
</dbReference>
<comment type="similarity">
    <text evidence="2">Belongs to the SNF2/RAD54 helicase family.</text>
</comment>
<evidence type="ECO:0000256" key="13">
    <source>
        <dbReference type="ARBA" id="ARBA00023163"/>
    </source>
</evidence>
<protein>
    <recommendedName>
        <fullName evidence="17">Proliferation-associated SNF2-like protein</fullName>
    </recommendedName>
</protein>
<dbReference type="PROSITE" id="PS51192">
    <property type="entry name" value="HELICASE_ATP_BIND_1"/>
    <property type="match status" value="1"/>
</dbReference>
<feature type="coiled-coil region" evidence="18">
    <location>
        <begin position="51"/>
        <end position="78"/>
    </location>
</feature>
<dbReference type="Ensembl" id="ENSCCRT00020113769.1">
    <property type="protein sequence ID" value="ENSCCRP00020104163.1"/>
    <property type="gene ID" value="ENSCCRG00020046317.1"/>
</dbReference>
<dbReference type="InterPro" id="IPR014001">
    <property type="entry name" value="Helicase_ATP-bd"/>
</dbReference>
<evidence type="ECO:0000256" key="8">
    <source>
        <dbReference type="ARBA" id="ARBA00022801"/>
    </source>
</evidence>
<dbReference type="Pfam" id="PF00271">
    <property type="entry name" value="Helicase_C"/>
    <property type="match status" value="1"/>
</dbReference>
<keyword evidence="12 18" id="KW-0175">Coiled coil</keyword>
<organism evidence="21 22">
    <name type="scientific">Cyprinus carpio</name>
    <name type="common">Common carp</name>
    <dbReference type="NCBI Taxonomy" id="7962"/>
    <lineage>
        <taxon>Eukaryota</taxon>
        <taxon>Metazoa</taxon>
        <taxon>Chordata</taxon>
        <taxon>Craniata</taxon>
        <taxon>Vertebrata</taxon>
        <taxon>Euteleostomi</taxon>
        <taxon>Actinopterygii</taxon>
        <taxon>Neopterygii</taxon>
        <taxon>Teleostei</taxon>
        <taxon>Ostariophysi</taxon>
        <taxon>Cypriniformes</taxon>
        <taxon>Cyprinidae</taxon>
        <taxon>Cyprininae</taxon>
        <taxon>Cyprinus</taxon>
    </lineage>
</organism>
<dbReference type="InterPro" id="IPR038718">
    <property type="entry name" value="SNF2-like_sf"/>
</dbReference>
<dbReference type="GO" id="GO:0051301">
    <property type="term" value="P:cell division"/>
    <property type="evidence" value="ECO:0007669"/>
    <property type="project" value="UniProtKB-KW"/>
</dbReference>
<evidence type="ECO:0000256" key="9">
    <source>
        <dbReference type="ARBA" id="ARBA00022806"/>
    </source>
</evidence>
<dbReference type="InterPro" id="IPR044753">
    <property type="entry name" value="HELLS_N"/>
</dbReference>
<keyword evidence="4" id="KW-0597">Phosphoprotein</keyword>
<keyword evidence="6" id="KW-0547">Nucleotide-binding</keyword>
<evidence type="ECO:0000256" key="5">
    <source>
        <dbReference type="ARBA" id="ARBA00022618"/>
    </source>
</evidence>
<dbReference type="CDD" id="cd18793">
    <property type="entry name" value="SF2_C_SNF"/>
    <property type="match status" value="1"/>
</dbReference>
<dbReference type="GO" id="GO:0004386">
    <property type="term" value="F:helicase activity"/>
    <property type="evidence" value="ECO:0007669"/>
    <property type="project" value="UniProtKB-KW"/>
</dbReference>
<dbReference type="Gene3D" id="3.40.50.10810">
    <property type="entry name" value="Tandem AAA-ATPase domain"/>
    <property type="match status" value="1"/>
</dbReference>
<dbReference type="Pfam" id="PF00176">
    <property type="entry name" value="SNF2-rel_dom"/>
    <property type="match status" value="1"/>
</dbReference>
<dbReference type="FunFam" id="3.40.50.10810:FF:000015">
    <property type="entry name" value="lymphoid-specific helicase isoform X1"/>
    <property type="match status" value="1"/>
</dbReference>
<feature type="domain" description="Helicase ATP-binding" evidence="19">
    <location>
        <begin position="217"/>
        <end position="385"/>
    </location>
</feature>
<keyword evidence="5" id="KW-0132">Cell division</keyword>
<keyword evidence="11" id="KW-0805">Transcription regulation</keyword>
<evidence type="ECO:0000256" key="18">
    <source>
        <dbReference type="SAM" id="Coils"/>
    </source>
</evidence>
<keyword evidence="3" id="KW-0217">Developmental protein</keyword>
<evidence type="ECO:0000256" key="11">
    <source>
        <dbReference type="ARBA" id="ARBA00023015"/>
    </source>
</evidence>
<evidence type="ECO:0000256" key="6">
    <source>
        <dbReference type="ARBA" id="ARBA00022741"/>
    </source>
</evidence>
<dbReference type="PANTHER" id="PTHR47161:SF1">
    <property type="entry name" value="LYMPHOID-SPECIFIC HELICASE"/>
    <property type="match status" value="1"/>
</dbReference>
<evidence type="ECO:0000256" key="2">
    <source>
        <dbReference type="ARBA" id="ARBA00007025"/>
    </source>
</evidence>
<dbReference type="SMART" id="SM00490">
    <property type="entry name" value="HELICc"/>
    <property type="match status" value="1"/>
</dbReference>
<comment type="function">
    <text evidence="16">Plays an essential role in normal development and survival. Involved in regulation of the expansion or survival of lymphoid cells. Required for de novo or maintenance DNA methylation. May control silencing of the imprinted CDKN1C gene through DNA methylation. May play a role in formation and organization of heterochromatin, implying a functional role in the regulation of transcription and mitosis.</text>
</comment>
<dbReference type="SUPFAM" id="SSF52540">
    <property type="entry name" value="P-loop containing nucleoside triphosphate hydrolases"/>
    <property type="match status" value="2"/>
</dbReference>
<dbReference type="GO" id="GO:0003682">
    <property type="term" value="F:chromatin binding"/>
    <property type="evidence" value="ECO:0007669"/>
    <property type="project" value="TreeGrafter"/>
</dbReference>